<protein>
    <submittedName>
        <fullName evidence="1">Uncharacterized protein</fullName>
    </submittedName>
</protein>
<sequence>MINRVNICSDGYIDCYDLDNCKVRELSGDITLIHQILKNVDTCINYSPSSIEPNLRFTRNPKFYFVISNTEINIEIPYKHVIQLSEFINNTNAISNSVD</sequence>
<reference evidence="1 2" key="1">
    <citation type="submission" date="2020-07" db="EMBL/GenBank/DDBJ databases">
        <title>Taxonomic proposal: Crassvirales, a new order of highly abundant and diverse bacterial viruses.</title>
        <authorList>
            <person name="Shkoporov A.N."/>
            <person name="Stockdale S.R."/>
            <person name="Guerin E."/>
            <person name="Ross R.P."/>
            <person name="Hill C."/>
        </authorList>
    </citation>
    <scope>NUCLEOTIDE SEQUENCE [LARGE SCALE GENOMIC DNA]</scope>
</reference>
<dbReference type="KEGG" id="vg:65130395"/>
<accession>A0A7M1RZB8</accession>
<evidence type="ECO:0000313" key="1">
    <source>
        <dbReference type="EMBL" id="QOR59783.1"/>
    </source>
</evidence>
<proteinExistence type="predicted"/>
<dbReference type="Proteomes" id="UP000594097">
    <property type="component" value="Segment"/>
</dbReference>
<keyword evidence="2" id="KW-1185">Reference proteome</keyword>
<dbReference type="RefSeq" id="YP_010111941.1">
    <property type="nucleotide sequence ID" value="NC_055886.1"/>
</dbReference>
<dbReference type="GeneID" id="65130395"/>
<organism evidence="1 2">
    <name type="scientific">uncultured phage cr127_1</name>
    <dbReference type="NCBI Taxonomy" id="2772077"/>
    <lineage>
        <taxon>Viruses</taxon>
        <taxon>Duplodnaviria</taxon>
        <taxon>Heunggongvirae</taxon>
        <taxon>Uroviricota</taxon>
        <taxon>Caudoviricetes</taxon>
        <taxon>Crassvirales</taxon>
        <taxon>Crevaviridae</taxon>
        <taxon>Doltivirinae</taxon>
        <taxon>Kahucivirus</taxon>
        <taxon>Kahucivirus intestinalis</taxon>
    </lineage>
</organism>
<name>A0A7M1RZB8_9CAUD</name>
<dbReference type="EMBL" id="MT774393">
    <property type="protein sequence ID" value="QOR59783.1"/>
    <property type="molecule type" value="Genomic_DNA"/>
</dbReference>
<evidence type="ECO:0000313" key="2">
    <source>
        <dbReference type="Proteomes" id="UP000594097"/>
    </source>
</evidence>